<feature type="transmembrane region" description="Helical" evidence="4">
    <location>
        <begin position="863"/>
        <end position="883"/>
    </location>
</feature>
<dbReference type="SUPFAM" id="SSF48208">
    <property type="entry name" value="Six-hairpin glycosidases"/>
    <property type="match status" value="1"/>
</dbReference>
<feature type="transmembrane region" description="Helical" evidence="4">
    <location>
        <begin position="917"/>
        <end position="937"/>
    </location>
</feature>
<dbReference type="CDD" id="cd11756">
    <property type="entry name" value="GH94N_ChvB_NdvB_1_like"/>
    <property type="match status" value="1"/>
</dbReference>
<dbReference type="InterPro" id="IPR012341">
    <property type="entry name" value="6hp_glycosidase-like_sf"/>
</dbReference>
<dbReference type="CDD" id="cd11753">
    <property type="entry name" value="GH94N_ChvB_NdvB_2_like"/>
    <property type="match status" value="1"/>
</dbReference>
<feature type="domain" description="Glycoside hydrolase family 65 C-terminal" evidence="5">
    <location>
        <begin position="2782"/>
        <end position="2821"/>
    </location>
</feature>
<evidence type="ECO:0000259" key="7">
    <source>
        <dbReference type="Pfam" id="PF10091"/>
    </source>
</evidence>
<dbReference type="GO" id="GO:0030246">
    <property type="term" value="F:carbohydrate binding"/>
    <property type="evidence" value="ECO:0007669"/>
    <property type="project" value="InterPro"/>
</dbReference>
<dbReference type="InterPro" id="IPR037018">
    <property type="entry name" value="GH65_N"/>
</dbReference>
<dbReference type="InterPro" id="IPR008928">
    <property type="entry name" value="6-hairpin_glycosidase_sf"/>
</dbReference>
<dbReference type="Pfam" id="PF10091">
    <property type="entry name" value="Glycoamylase"/>
    <property type="match status" value="1"/>
</dbReference>
<dbReference type="Gene3D" id="2.60.420.10">
    <property type="entry name" value="Maltose phosphorylase, domain 3"/>
    <property type="match status" value="1"/>
</dbReference>
<evidence type="ECO:0000256" key="1">
    <source>
        <dbReference type="ARBA" id="ARBA00022676"/>
    </source>
</evidence>
<dbReference type="InterPro" id="IPR005194">
    <property type="entry name" value="Glyco_hydro_65_C"/>
</dbReference>
<keyword evidence="4" id="KW-1133">Transmembrane helix</keyword>
<feature type="domain" description="Glycosyl hydrolase 94 catalytic" evidence="8">
    <location>
        <begin position="2357"/>
        <end position="2780"/>
    </location>
</feature>
<evidence type="ECO:0000259" key="8">
    <source>
        <dbReference type="Pfam" id="PF17167"/>
    </source>
</evidence>
<keyword evidence="4" id="KW-0472">Membrane</keyword>
<dbReference type="PANTHER" id="PTHR37469:SF2">
    <property type="entry name" value="CELLOBIONIC ACID PHOSPHORYLASE"/>
    <property type="match status" value="1"/>
</dbReference>
<dbReference type="Pfam" id="PF03633">
    <property type="entry name" value="Glyco_hydro_65C"/>
    <property type="match status" value="1"/>
</dbReference>
<dbReference type="Pfam" id="PF17167">
    <property type="entry name" value="Glyco_hydro_94"/>
    <property type="match status" value="1"/>
</dbReference>
<dbReference type="Pfam" id="PF06165">
    <property type="entry name" value="GH94_b-supersand"/>
    <property type="match status" value="2"/>
</dbReference>
<evidence type="ECO:0000256" key="4">
    <source>
        <dbReference type="SAM" id="Phobius"/>
    </source>
</evidence>
<feature type="transmembrane region" description="Helical" evidence="4">
    <location>
        <begin position="821"/>
        <end position="843"/>
    </location>
</feature>
<feature type="domain" description="Glycosyl hydrolase 94 supersandwich" evidence="6">
    <location>
        <begin position="1573"/>
        <end position="1848"/>
    </location>
</feature>
<evidence type="ECO:0000313" key="10">
    <source>
        <dbReference type="Proteomes" id="UP000662904"/>
    </source>
</evidence>
<evidence type="ECO:0000259" key="5">
    <source>
        <dbReference type="Pfam" id="PF03633"/>
    </source>
</evidence>
<evidence type="ECO:0000256" key="2">
    <source>
        <dbReference type="ARBA" id="ARBA00022679"/>
    </source>
</evidence>
<dbReference type="InterPro" id="IPR052047">
    <property type="entry name" value="GH94_Enzymes"/>
</dbReference>
<dbReference type="Gene3D" id="1.50.10.140">
    <property type="match status" value="2"/>
</dbReference>
<evidence type="ECO:0000259" key="6">
    <source>
        <dbReference type="Pfam" id="PF06165"/>
    </source>
</evidence>
<name>A0A8A0RJH9_9FIRM</name>
<dbReference type="PANTHER" id="PTHR37469">
    <property type="entry name" value="CELLOBIONIC ACID PHOSPHORYLASE-RELATED"/>
    <property type="match status" value="1"/>
</dbReference>
<dbReference type="SUPFAM" id="SSF74650">
    <property type="entry name" value="Galactose mutarotase-like"/>
    <property type="match status" value="2"/>
</dbReference>
<keyword evidence="4" id="KW-0812">Transmembrane</keyword>
<dbReference type="InterPro" id="IPR033432">
    <property type="entry name" value="GH94_catalytic"/>
</dbReference>
<keyword evidence="10" id="KW-1185">Reference proteome</keyword>
<dbReference type="InterPro" id="IPR011013">
    <property type="entry name" value="Gal_mutarotase_sf_dom"/>
</dbReference>
<sequence length="2870" mass="330334">MLNIEELKRYAKNIAQNHRVLKRKKSSRQLLIQVEKNYQQLIRAYRRINEDVKVKKYIEPAAEWLLDNFHIIAEHVKEINYNLRYKYCGRLPSLESGPFKGLPRVYAIASEMVSNTDGRLDEEIITLFIKEYQSEIPLTIAELWAIPFMLRIALIKRIREITAYITEAQYQREKAEKWAKRLSTALAESSGYLQRVIREHDSTIDVMTPPYAEHLLQHLRDYGPETAPIIRWIDGKLALQGTTADEIIQREHQLQAAYQVSMGNAITSLRFLSGLKWEEIFEELSLVEQILNRDPDGIYSSMEFSSRDYYRHQVEKISVYSGTDELSVARKAIECAVEAIRNPDSKKRFTHVGYYLIGKGQRFLEEKLGFREKGLRKWRRWLEGHPTLFYLGSIGIIVLGAMTLFLYLVYISGRHPSVLSMVLAAIAAFIPIKSLSIGLVNWLITHIYPPHHLPKLEFKKDIPEEYRTMVIIPALLTGKKQVIELIEQMEVFYLANQQKNLYFALVGDFKDADNQEIPGDKEILDAAKNRIKELNKLYGRENGDLFFFFHRHRRWNPVQGTWMGWERKRGAILEFNRLLRGAEDTSYTTQVGDLSILPSIKFIITLDADTQLPRDTAKRLIGAMAHPLNRPVLDESLSRVIEGYGLLQPRIRVSADSANRSFFSFIFSGQSWADPYTTAVSDVYQDLFYEGIFTGKGIYDIDVFNKVLQKAFPENSILSHDLLEGAYIRTGLVTDIELVDGYPSNYIAHSMRLHRWVRGDWQLIPWLLPFIKDARKKRIRNPLTLITKWKIVDNLRRSLLPPALLITLICGTTVLPGSTLLWGGLAVLTLAFPFISDLAGAFLRYKQIYTVKRLFDIFLDVRYSIWQFLLSIIFLAYQSYLMIDAIARTLVRVIFTRKNMLEWVTAADAEKRSKEDIGYFLSKMWPCAAIALFSLIFSIIFNPAVWPLMLFLSSVWASAPWVAHKISKPIYKKIKPLSEEQVETLRRIARKTWRYFEEFIGPKDNWLPPDNYQQDPPIGVSHRTSPTNIGLALISTLAARDLGYIGGLETIERLEYTISSMTKLKRWNGHFYNWYNTITLAPLHPLYVSSVDSGNLAVYLITLKQGIEELLKKPLVGSEMLLGLRDTLMLVDDAIDNIQADSENITLTEWKTILDNLKGKRADIDNYICSYEKEIEEFFPWTNLLEKIPEFLATGKITERLAELLDKLNRPVSPMAFLEDYSSIANSLFEIRVSLYREFKHHSRYREEAEAWFEELKLNLDRSFISIKKFVHRCRALNEKIEAIVRDMNFRVLYDEKKDLFSIGYNVEEGKLTNSYYDLLASEARQTSFIAIAKGEVPQRHWFKLGRPLTMVDGSRTLLSWTGTMFEYLMPLLIMKNYEHTLLSETYRAVVRAQKEYGKVRRLPWGMSESGYYAFDLQKNYQYKAFGVPGLGLKRGLANDIVVSPYATLLALPIDPVSSMKNIEMLIDDGLEGPYGFYEAIDYTPERLPQKKKGLIVKSFMVHHHGMSLLALDNYLNNNIMQKRFHAVPAVKATELLLEERMPKKEIFIKEYERKEGIRDLERKKLHDIRIKRKFATANTTIPETHLLSNGTYTVILTNSGGGFSHSQGIAVNRWREDPTRDSWGMYFYIQNLNSNTFWSATYQPCSKIPEDYQVTFEPDRAVFLRKDGNIQTRTEVAVSPEHNVEIRRISLTNHSKHGRVLEVTSYFETVIAPPAEDLAHPAFSNLFVETEFFPEYNTLLATRRPKNKKQKPIWLIHTLVLEGNGIGNIQYETDRLRFIGRGRDLTCPRAMEPEHPLSNTVGAVLDPIMSLRKRVKIGPGETARISFITATADSREEAVALAKEYQSHSVITRTFELAWTHSQIEMNYLNISSEQVNLFQKMASHIIFPGPTRRFRENEIKNNRKGQSGLWGYGISGDNPIVLVQISKLDHMKMVRQILTAHEYWRFKGLNVDLVLLNEYGNSYEQPIQDRIRDLISISHARDLQNKPGGIFLIQADSLPDEDRYLLLASARLIFSGESGSISAQLKAIKPDKPLPPILKAVSPPAVASPSPEDEQHELLFFNQIGGFSKEDREYIIRLRNEHYTPMPWCNIISNPLFGFLVTESGSSYTWYGNSRENKLTPWSNDPIVDPSGEIIYLRDEDTGQFWSITPLPVREDEPYTVRHGHGYSVFEHNSHGIKQKQLMFVPLDKPVKIYHITLKNESKSSRKITVTYYVEWVMGAFRHRNAPFTVTDHDERTGAILARNRYNEEFAGCIAFMFANLPKYTFTGDRTEFIGRNGSYQKPAALKRERLSGRSGAGYDPCGAIMAEVDLKPGEQKDVLFLLGQGKDLEEVNSLINDYRDINMVQEAFQRVKDFWKDKLTVLQVNTPDPSMDLLLNGWLIYQTLACRLWARTAFYQASGAYGFRDQLQDAMALVYSNPELLREQIIKSAGHQFQEGDVQHWWHPPFRGVRTRITDDLLFLPYVTAEYIEKTGDFGILEEKIHFLKDQPLEPDERERYNIPQVSEEKATLYEHCIRAIDRSLCFGKHGLPLIGTGDWNDGMDSVGEKGKGESIWLGWFLYTTLDRFIPICRARKDKKRAERYEKVAAELVESIEKNGWDGGWYRRAYFDDGTPLGSEHNEECRIDSISQSWSVISGAGKLSRTREAMRALEHYLINREEGLIKLLTPPFDKSPLEPGYIKGYVPGVRENGGQYTHAAVWTVLAFTKMGDGNKAWELFHMINPVNHTRTPIELCKYKVEPYVTSADVYTVPPHTGRGGWTWYTGSAGWMYRVGIEWILGFKLRGNRFTIAPCIPKEWREYTINYRFNGTLFHIRVLNPEGINHGVKAIFLDGKKLPGGYVPLTDDGVEHEVQVVLGQSTSRLDSTTPRA</sequence>
<feature type="domain" description="Glycosyl hydrolase 94 supersandwich" evidence="6">
    <location>
        <begin position="2074"/>
        <end position="2343"/>
    </location>
</feature>
<feature type="coiled-coil region" evidence="3">
    <location>
        <begin position="4"/>
        <end position="51"/>
    </location>
</feature>
<evidence type="ECO:0000313" key="9">
    <source>
        <dbReference type="EMBL" id="QSQ07709.1"/>
    </source>
</evidence>
<keyword evidence="2 9" id="KW-0808">Transferase</keyword>
<reference evidence="9" key="1">
    <citation type="submission" date="2020-07" db="EMBL/GenBank/DDBJ databases">
        <title>Koleobacter methoxysyntrophicus gen. nov., sp. nov., a novel anaerobic bacterium isolated from deep subsurface oil field and proposal of Koleobacterales ord. nov. in the phylum Firmicutes.</title>
        <authorList>
            <person name="Sakamoto S."/>
            <person name="Tamaki H."/>
        </authorList>
    </citation>
    <scope>NUCLEOTIDE SEQUENCE</scope>
    <source>
        <strain evidence="9">NRmbB1</strain>
    </source>
</reference>
<dbReference type="InterPro" id="IPR037824">
    <property type="entry name" value="GH94N_2_NdvB"/>
</dbReference>
<dbReference type="InterPro" id="IPR037820">
    <property type="entry name" value="GH94N_NdvB"/>
</dbReference>
<feature type="domain" description="Glycoamylase-like" evidence="7">
    <location>
        <begin position="1316"/>
        <end position="1528"/>
    </location>
</feature>
<gene>
    <name evidence="9" type="primary">ndvB</name>
    <name evidence="9" type="ORF">H0A61_00025</name>
</gene>
<dbReference type="GO" id="GO:0005975">
    <property type="term" value="P:carbohydrate metabolic process"/>
    <property type="evidence" value="ECO:0007669"/>
    <property type="project" value="InterPro"/>
</dbReference>
<dbReference type="EMBL" id="CP059066">
    <property type="protein sequence ID" value="QSQ07709.1"/>
    <property type="molecule type" value="Genomic_DNA"/>
</dbReference>
<organism evidence="9 10">
    <name type="scientific">Koleobacter methoxysyntrophicus</name>
    <dbReference type="NCBI Taxonomy" id="2751313"/>
    <lineage>
        <taxon>Bacteria</taxon>
        <taxon>Bacillati</taxon>
        <taxon>Bacillota</taxon>
        <taxon>Clostridia</taxon>
        <taxon>Koleobacterales</taxon>
        <taxon>Koleobacteraceae</taxon>
        <taxon>Koleobacter</taxon>
    </lineage>
</organism>
<accession>A0A8A0RJH9</accession>
<feature type="transmembrane region" description="Helical" evidence="4">
    <location>
        <begin position="798"/>
        <end position="815"/>
    </location>
</feature>
<proteinExistence type="predicted"/>
<dbReference type="GO" id="GO:0016757">
    <property type="term" value="F:glycosyltransferase activity"/>
    <property type="evidence" value="ECO:0007669"/>
    <property type="project" value="UniProtKB-KW"/>
</dbReference>
<dbReference type="InterPro" id="IPR019282">
    <property type="entry name" value="Glycoamylase-like_cons_dom"/>
</dbReference>
<dbReference type="SMART" id="SM01068">
    <property type="entry name" value="CBM_X"/>
    <property type="match status" value="2"/>
</dbReference>
<dbReference type="KEGG" id="kme:H0A61_00025"/>
<keyword evidence="1 9" id="KW-0328">Glycosyltransferase</keyword>
<dbReference type="Gene3D" id="2.70.98.40">
    <property type="entry name" value="Glycoside hydrolase, family 65, N-terminal domain"/>
    <property type="match status" value="2"/>
</dbReference>
<feature type="transmembrane region" description="Helical" evidence="4">
    <location>
        <begin position="422"/>
        <end position="444"/>
    </location>
</feature>
<dbReference type="Proteomes" id="UP000662904">
    <property type="component" value="Chromosome"/>
</dbReference>
<dbReference type="Gene3D" id="1.50.10.10">
    <property type="match status" value="1"/>
</dbReference>
<dbReference type="InterPro" id="IPR010383">
    <property type="entry name" value="Glyco_hydrolase_94_b-supersand"/>
</dbReference>
<dbReference type="RefSeq" id="WP_206707968.1">
    <property type="nucleotide sequence ID" value="NZ_CP059066.1"/>
</dbReference>
<keyword evidence="3" id="KW-0175">Coiled coil</keyword>
<protein>
    <submittedName>
        <fullName evidence="9">Cyclic beta-(1,2)-glucan synthase NdvB</fullName>
        <ecNumber evidence="9">2.4.1.-</ecNumber>
    </submittedName>
</protein>
<dbReference type="EC" id="2.4.1.-" evidence="9"/>
<feature type="transmembrane region" description="Helical" evidence="4">
    <location>
        <begin position="387"/>
        <end position="410"/>
    </location>
</feature>
<evidence type="ECO:0000256" key="3">
    <source>
        <dbReference type="SAM" id="Coils"/>
    </source>
</evidence>